<sequence>MMLPQLSRQSSQVELGQAPSGSSIPADTASATAETVTDTGLEHATETTIAGDGQDDSRGSVIVAAAASTDEQSVAATSAQDKKKGKTKAAGPKRKRTVSDSAPGELTTKKLRGSDSEGRLVDLMKIFPEELFREVLSYLDPVDLLHMARTDKKMRDFLMSKNSRLEWKKARENISGLPDCPDDLSEPQYANLVFEKHCHFCLRHSSIIIIYWTSRVRICSQCNGGKFRSIKGGPPALPKSVRPYVPHFVRSVGHGPRSHNRTYYNFAVEKKWVEEYSMAPDKERWAQEKIEMGKKIIEHSEACKAWYSEYKKKKEEEENALVQTRVDKILDLLREMGWGIELDDMGNQPDDEDVVDKFIVPLYQGCQKELTDRSTRKLLPTLTTYLKVYKEWRLKRIRTQCLQARARRLHRIVNSYRPTIGPSIIPLDIGNIYSQRAVMNLLLSPTEWEPRLEDLLPQFPQFELETLQEIARQLVQMVQAVRGSAHGLDVNTLLTLATTTFSCEAAQYREPRTLDVIRYPRVIWHGCATELVEVPTDVSAPESELSVIADAVGRIPWNTNGRIMYDVDTHWIMDHVLTLCGFNPDTTTAALMNRVSPVIECISCNDMHKGRMVMRWDAVPAHAFQCHKGQWRDTMRLTTLGGDFANVLKGRLDEEYHRKRASDAYNYMLCTLCRFRGTIVRVCQHIKDIHGVAKPSEAAGDFVCSPDAPTLAITYRAWPPRDEDEPIHPVHYVPTS</sequence>
<feature type="domain" description="F-box" evidence="2">
    <location>
        <begin position="121"/>
        <end position="170"/>
    </location>
</feature>
<dbReference type="InterPro" id="IPR001810">
    <property type="entry name" value="F-box_dom"/>
</dbReference>
<name>A0A8H7Y4F9_PSICU</name>
<feature type="compositionally biased region" description="Polar residues" evidence="1">
    <location>
        <begin position="69"/>
        <end position="79"/>
    </location>
</feature>
<dbReference type="AlphaFoldDB" id="A0A8H7Y4F9"/>
<evidence type="ECO:0000259" key="2">
    <source>
        <dbReference type="PROSITE" id="PS50181"/>
    </source>
</evidence>
<organism evidence="3">
    <name type="scientific">Psilocybe cubensis</name>
    <name type="common">Psychedelic mushroom</name>
    <name type="synonym">Stropharia cubensis</name>
    <dbReference type="NCBI Taxonomy" id="181762"/>
    <lineage>
        <taxon>Eukaryota</taxon>
        <taxon>Fungi</taxon>
        <taxon>Dikarya</taxon>
        <taxon>Basidiomycota</taxon>
        <taxon>Agaricomycotina</taxon>
        <taxon>Agaricomycetes</taxon>
        <taxon>Agaricomycetidae</taxon>
        <taxon>Agaricales</taxon>
        <taxon>Agaricineae</taxon>
        <taxon>Strophariaceae</taxon>
        <taxon>Psilocybe</taxon>
    </lineage>
</organism>
<evidence type="ECO:0000313" key="3">
    <source>
        <dbReference type="EMBL" id="KAG5171099.1"/>
    </source>
</evidence>
<dbReference type="SUPFAM" id="SSF81383">
    <property type="entry name" value="F-box domain"/>
    <property type="match status" value="1"/>
</dbReference>
<gene>
    <name evidence="3" type="ORF">JR316_003179</name>
</gene>
<feature type="compositionally biased region" description="Basic residues" evidence="1">
    <location>
        <begin position="83"/>
        <end position="96"/>
    </location>
</feature>
<feature type="compositionally biased region" description="Polar residues" evidence="1">
    <location>
        <begin position="1"/>
        <end position="38"/>
    </location>
</feature>
<dbReference type="SMART" id="SM00256">
    <property type="entry name" value="FBOX"/>
    <property type="match status" value="1"/>
</dbReference>
<accession>A0A8H7Y4F9</accession>
<dbReference type="OrthoDB" id="2322499at2759"/>
<proteinExistence type="predicted"/>
<reference evidence="3" key="1">
    <citation type="submission" date="2021-02" db="EMBL/GenBank/DDBJ databases">
        <title>Psilocybe cubensis genome.</title>
        <authorList>
            <person name="Mckernan K.J."/>
            <person name="Crawford S."/>
            <person name="Trippe A."/>
            <person name="Kane L.T."/>
            <person name="Mclaughlin S."/>
        </authorList>
    </citation>
    <scope>NUCLEOTIDE SEQUENCE [LARGE SCALE GENOMIC DNA]</scope>
    <source>
        <strain evidence="3">MGC-MH-2018</strain>
    </source>
</reference>
<comment type="caution">
    <text evidence="3">The sequence shown here is derived from an EMBL/GenBank/DDBJ whole genome shotgun (WGS) entry which is preliminary data.</text>
</comment>
<dbReference type="PROSITE" id="PS50181">
    <property type="entry name" value="FBOX"/>
    <property type="match status" value="1"/>
</dbReference>
<evidence type="ECO:0000256" key="1">
    <source>
        <dbReference type="SAM" id="MobiDB-lite"/>
    </source>
</evidence>
<feature type="region of interest" description="Disordered" evidence="1">
    <location>
        <begin position="1"/>
        <end position="111"/>
    </location>
</feature>
<dbReference type="InterPro" id="IPR036047">
    <property type="entry name" value="F-box-like_dom_sf"/>
</dbReference>
<dbReference type="EMBL" id="JAFIQS010000003">
    <property type="protein sequence ID" value="KAG5171099.1"/>
    <property type="molecule type" value="Genomic_DNA"/>
</dbReference>
<dbReference type="CDD" id="cd09917">
    <property type="entry name" value="F-box_SF"/>
    <property type="match status" value="1"/>
</dbReference>
<protein>
    <recommendedName>
        <fullName evidence="2">F-box domain-containing protein</fullName>
    </recommendedName>
</protein>